<keyword evidence="20" id="KW-1185">Reference proteome</keyword>
<dbReference type="Pfam" id="PF00970">
    <property type="entry name" value="FAD_binding_6"/>
    <property type="match status" value="1"/>
</dbReference>
<evidence type="ECO:0000256" key="10">
    <source>
        <dbReference type="ARBA" id="ARBA00022630"/>
    </source>
</evidence>
<comment type="catalytic activity">
    <reaction evidence="15">
        <text>nitrite + NADP(+) + H2O = nitrate + NADPH + H(+)</text>
        <dbReference type="Rhea" id="RHEA:19061"/>
        <dbReference type="ChEBI" id="CHEBI:15377"/>
        <dbReference type="ChEBI" id="CHEBI:15378"/>
        <dbReference type="ChEBI" id="CHEBI:16301"/>
        <dbReference type="ChEBI" id="CHEBI:17632"/>
        <dbReference type="ChEBI" id="CHEBI:57783"/>
        <dbReference type="ChEBI" id="CHEBI:58349"/>
        <dbReference type="EC" id="1.7.1.3"/>
    </reaction>
</comment>
<dbReference type="AlphaFoldDB" id="A0A5N5XBP7"/>
<keyword evidence="11" id="KW-0479">Metal-binding</keyword>
<dbReference type="GO" id="GO:0020037">
    <property type="term" value="F:heme binding"/>
    <property type="evidence" value="ECO:0007669"/>
    <property type="project" value="TreeGrafter"/>
</dbReference>
<comment type="cofactor">
    <cofactor evidence="2">
        <name>heme</name>
        <dbReference type="ChEBI" id="CHEBI:30413"/>
    </cofactor>
</comment>
<dbReference type="SUPFAM" id="SSF63380">
    <property type="entry name" value="Riboflavin synthase domain-like"/>
    <property type="match status" value="1"/>
</dbReference>
<evidence type="ECO:0000256" key="11">
    <source>
        <dbReference type="ARBA" id="ARBA00022723"/>
    </source>
</evidence>
<dbReference type="PRINTS" id="PR00363">
    <property type="entry name" value="CYTOCHROMEB5"/>
</dbReference>
<gene>
    <name evidence="19" type="ORF">BDV29DRAFT_198831</name>
</gene>
<dbReference type="Gene3D" id="2.60.40.650">
    <property type="match status" value="1"/>
</dbReference>
<dbReference type="PANTHER" id="PTHR19372">
    <property type="entry name" value="SULFITE REDUCTASE"/>
    <property type="match status" value="1"/>
</dbReference>
<dbReference type="EMBL" id="ML732168">
    <property type="protein sequence ID" value="KAB8077487.1"/>
    <property type="molecule type" value="Genomic_DNA"/>
</dbReference>
<keyword evidence="13" id="KW-0560">Oxidoreductase</keyword>
<dbReference type="Gene3D" id="3.90.420.10">
    <property type="entry name" value="Oxidoreductase, molybdopterin-binding domain"/>
    <property type="match status" value="1"/>
</dbReference>
<evidence type="ECO:0000256" key="3">
    <source>
        <dbReference type="ARBA" id="ARBA00001974"/>
    </source>
</evidence>
<evidence type="ECO:0000256" key="13">
    <source>
        <dbReference type="ARBA" id="ARBA00023002"/>
    </source>
</evidence>
<dbReference type="InterPro" id="IPR014756">
    <property type="entry name" value="Ig_E-set"/>
</dbReference>
<dbReference type="GO" id="GO:0050464">
    <property type="term" value="F:nitrate reductase (NADPH) activity"/>
    <property type="evidence" value="ECO:0007669"/>
    <property type="project" value="UniProtKB-EC"/>
</dbReference>
<accession>A0A5N5XBP7</accession>
<evidence type="ECO:0000259" key="18">
    <source>
        <dbReference type="PROSITE" id="PS51384"/>
    </source>
</evidence>
<dbReference type="InterPro" id="IPR001433">
    <property type="entry name" value="OxRdtase_FAD/NAD-bd"/>
</dbReference>
<dbReference type="InterPro" id="IPR008333">
    <property type="entry name" value="Cbr1-like_FAD-bd_dom"/>
</dbReference>
<comment type="cofactor">
    <cofactor evidence="3">
        <name>FAD</name>
        <dbReference type="ChEBI" id="CHEBI:57692"/>
    </cofactor>
</comment>
<dbReference type="SMART" id="SM01117">
    <property type="entry name" value="Cyt-b5"/>
    <property type="match status" value="1"/>
</dbReference>
<dbReference type="EC" id="1.7.1.3" evidence="7"/>
<proteinExistence type="inferred from homology"/>
<keyword evidence="10" id="KW-0285">Flavoprotein</keyword>
<dbReference type="SUPFAM" id="SSF52343">
    <property type="entry name" value="Ferredoxin reductase-like, C-terminal NADP-linked domain"/>
    <property type="match status" value="1"/>
</dbReference>
<reference evidence="19 20" key="1">
    <citation type="submission" date="2019-04" db="EMBL/GenBank/DDBJ databases">
        <title>Friends and foes A comparative genomics study of 23 Aspergillus species from section Flavi.</title>
        <authorList>
            <consortium name="DOE Joint Genome Institute"/>
            <person name="Kjaerbolling I."/>
            <person name="Vesth T."/>
            <person name="Frisvad J.C."/>
            <person name="Nybo J.L."/>
            <person name="Theobald S."/>
            <person name="Kildgaard S."/>
            <person name="Isbrandt T."/>
            <person name="Kuo A."/>
            <person name="Sato A."/>
            <person name="Lyhne E.K."/>
            <person name="Kogle M.E."/>
            <person name="Wiebenga A."/>
            <person name="Kun R.S."/>
            <person name="Lubbers R.J."/>
            <person name="Makela M.R."/>
            <person name="Barry K."/>
            <person name="Chovatia M."/>
            <person name="Clum A."/>
            <person name="Daum C."/>
            <person name="Haridas S."/>
            <person name="He G."/>
            <person name="LaButti K."/>
            <person name="Lipzen A."/>
            <person name="Mondo S."/>
            <person name="Riley R."/>
            <person name="Salamov A."/>
            <person name="Simmons B.A."/>
            <person name="Magnuson J.K."/>
            <person name="Henrissat B."/>
            <person name="Mortensen U.H."/>
            <person name="Larsen T.O."/>
            <person name="Devries R.P."/>
            <person name="Grigoriev I.V."/>
            <person name="Machida M."/>
            <person name="Baker S.E."/>
            <person name="Andersen M.R."/>
        </authorList>
    </citation>
    <scope>NUCLEOTIDE SEQUENCE [LARGE SCALE GENOMIC DNA]</scope>
    <source>
        <strain evidence="19 20">CBS 151.66</strain>
    </source>
</reference>
<dbReference type="GO" id="GO:0006790">
    <property type="term" value="P:sulfur compound metabolic process"/>
    <property type="evidence" value="ECO:0007669"/>
    <property type="project" value="TreeGrafter"/>
</dbReference>
<dbReference type="Gene3D" id="3.40.50.80">
    <property type="entry name" value="Nucleotide-binding domain of ferredoxin-NADP reductase (FNR) module"/>
    <property type="match status" value="1"/>
</dbReference>
<evidence type="ECO:0000256" key="2">
    <source>
        <dbReference type="ARBA" id="ARBA00001971"/>
    </source>
</evidence>
<dbReference type="Pfam" id="PF00175">
    <property type="entry name" value="NAD_binding_1"/>
    <property type="match status" value="1"/>
</dbReference>
<evidence type="ECO:0000313" key="19">
    <source>
        <dbReference type="EMBL" id="KAB8077487.1"/>
    </source>
</evidence>
<dbReference type="Pfam" id="PF03404">
    <property type="entry name" value="Mo-co_dimer"/>
    <property type="match status" value="1"/>
</dbReference>
<dbReference type="GO" id="GO:0043546">
    <property type="term" value="F:molybdopterin cofactor binding"/>
    <property type="evidence" value="ECO:0007669"/>
    <property type="project" value="TreeGrafter"/>
</dbReference>
<evidence type="ECO:0000256" key="16">
    <source>
        <dbReference type="SAM" id="MobiDB-lite"/>
    </source>
</evidence>
<comment type="similarity">
    <text evidence="5">Belongs to the nitrate reductase family.</text>
</comment>
<dbReference type="Pfam" id="PF00174">
    <property type="entry name" value="Oxidored_molyb"/>
    <property type="match status" value="1"/>
</dbReference>
<feature type="compositionally biased region" description="Basic and acidic residues" evidence="16">
    <location>
        <begin position="1"/>
        <end position="12"/>
    </location>
</feature>
<evidence type="ECO:0000256" key="6">
    <source>
        <dbReference type="ARBA" id="ARBA00011738"/>
    </source>
</evidence>
<dbReference type="CDD" id="cd06183">
    <property type="entry name" value="cyt_b5_reduct_like"/>
    <property type="match status" value="1"/>
</dbReference>
<dbReference type="InterPro" id="IPR017927">
    <property type="entry name" value="FAD-bd_FR_type"/>
</dbReference>
<feature type="domain" description="Cytochrome b5 heme-binding" evidence="17">
    <location>
        <begin position="688"/>
        <end position="766"/>
    </location>
</feature>
<evidence type="ECO:0000256" key="8">
    <source>
        <dbReference type="ARBA" id="ARBA00015499"/>
    </source>
</evidence>
<dbReference type="PROSITE" id="PS51384">
    <property type="entry name" value="FAD_FR"/>
    <property type="match status" value="1"/>
</dbReference>
<dbReference type="InterPro" id="IPR039261">
    <property type="entry name" value="FNR_nucleotide-bd"/>
</dbReference>
<dbReference type="GO" id="GO:0008482">
    <property type="term" value="F:sulfite oxidase activity"/>
    <property type="evidence" value="ECO:0007669"/>
    <property type="project" value="TreeGrafter"/>
</dbReference>
<dbReference type="InterPro" id="IPR036400">
    <property type="entry name" value="Cyt_B5-like_heme/steroid_sf"/>
</dbReference>
<dbReference type="GO" id="GO:0042128">
    <property type="term" value="P:nitrate assimilation"/>
    <property type="evidence" value="ECO:0007669"/>
    <property type="project" value="UniProtKB-KW"/>
</dbReference>
<comment type="function">
    <text evidence="4">Nitrate reductase is a key enzyme involved in the first step of nitrate assimilation in plants, fungi and bacteria.</text>
</comment>
<evidence type="ECO:0000256" key="9">
    <source>
        <dbReference type="ARBA" id="ARBA00022505"/>
    </source>
</evidence>
<dbReference type="SUPFAM" id="SSF56524">
    <property type="entry name" value="Oxidoreductase molybdopterin-binding domain"/>
    <property type="match status" value="1"/>
</dbReference>
<dbReference type="InterPro" id="IPR000572">
    <property type="entry name" value="OxRdtase_Mopterin-bd_dom"/>
</dbReference>
<dbReference type="Pfam" id="PF00173">
    <property type="entry name" value="Cyt-b5"/>
    <property type="match status" value="1"/>
</dbReference>
<dbReference type="InterPro" id="IPR017938">
    <property type="entry name" value="Riboflavin_synthase-like_b-brl"/>
</dbReference>
<dbReference type="PANTHER" id="PTHR19372:SF7">
    <property type="entry name" value="SULFITE OXIDASE, MITOCHONDRIAL"/>
    <property type="match status" value="1"/>
</dbReference>
<evidence type="ECO:0000256" key="7">
    <source>
        <dbReference type="ARBA" id="ARBA00012673"/>
    </source>
</evidence>
<evidence type="ECO:0000256" key="4">
    <source>
        <dbReference type="ARBA" id="ARBA00003838"/>
    </source>
</evidence>
<dbReference type="InterPro" id="IPR001199">
    <property type="entry name" value="Cyt_B5-like_heme/steroid-bd"/>
</dbReference>
<keyword evidence="9" id="KW-0500">Molybdenum</keyword>
<evidence type="ECO:0000256" key="1">
    <source>
        <dbReference type="ARBA" id="ARBA00001924"/>
    </source>
</evidence>
<evidence type="ECO:0000256" key="12">
    <source>
        <dbReference type="ARBA" id="ARBA00022827"/>
    </source>
</evidence>
<evidence type="ECO:0000256" key="14">
    <source>
        <dbReference type="ARBA" id="ARBA00023063"/>
    </source>
</evidence>
<dbReference type="OrthoDB" id="432685at2759"/>
<dbReference type="PRINTS" id="PR00407">
    <property type="entry name" value="EUMOPTERIN"/>
</dbReference>
<dbReference type="GO" id="GO:0030151">
    <property type="term" value="F:molybdenum ion binding"/>
    <property type="evidence" value="ECO:0007669"/>
    <property type="project" value="InterPro"/>
</dbReference>
<protein>
    <recommendedName>
        <fullName evidence="8">Nitrate reductase [NADPH]</fullName>
        <ecNumber evidence="7">1.7.1.3</ecNumber>
    </recommendedName>
</protein>
<dbReference type="Gene3D" id="3.10.120.10">
    <property type="entry name" value="Cytochrome b5-like heme/steroid binding domain"/>
    <property type="match status" value="1"/>
</dbReference>
<dbReference type="Gene3D" id="2.40.30.10">
    <property type="entry name" value="Translation factors"/>
    <property type="match status" value="1"/>
</dbReference>
<dbReference type="InterPro" id="IPR008335">
    <property type="entry name" value="Mopterin_OxRdtase_euk"/>
</dbReference>
<name>A0A5N5XBP7_9EURO</name>
<evidence type="ECO:0000256" key="15">
    <source>
        <dbReference type="ARBA" id="ARBA00049155"/>
    </source>
</evidence>
<evidence type="ECO:0000259" key="17">
    <source>
        <dbReference type="PROSITE" id="PS50255"/>
    </source>
</evidence>
<keyword evidence="12" id="KW-0274">FAD</keyword>
<comment type="subunit">
    <text evidence="6">Homodimer.</text>
</comment>
<dbReference type="FunFam" id="3.90.420.10:FF:000003">
    <property type="entry name" value="Nitrate reductase"/>
    <property type="match status" value="1"/>
</dbReference>
<dbReference type="PROSITE" id="PS50255">
    <property type="entry name" value="CYTOCHROME_B5_2"/>
    <property type="match status" value="1"/>
</dbReference>
<sequence length="1059" mass="119918">MRDASFHTHPDYPRPPLVQQASQKDNGLKFHSHYIGVRNRDGRYPGFTNDGDLDDNQQEELMLEEFDQHSPMNWVVTRSFTQAVGADPKWKTVRNFMEEQTDDHLKHPVKYPMSFRAVLHTTEAWIKTDQFKEGHSLVGNVVVNHDEGGRGMKVDEDKIQMAQTEGDEFIQSSLRGRSTKHEDMYTRKSNTSTIRTVNQTTSPNADSVCSDPAQRLLDAIKKDREQIDSLQNYDGKGQSPVASADFPTRIDEADQFTEDNWIARSQDLIRNAGKLPMNAEPKLDKLFGAGLVTPNALHYVRNHGAVPHLLWDTHKLSVLWGQTKDFSMDSLKQDFHPINIPVVFACDGNRRKELNMILRSKGFDWGPAAVSCAYWKGALLRDVLLKAQGSEAYPREGGPRLWVHFEGAETLPQGKYGTSIPLDHVMDPTNDVLLAYEMNDALLPPDHGFPLRVIIPGHVGGRLVKWLSKIWVSDKESDNWYHLNDNRVLPPFIKDGDSDAAKAYFQHPDSACYEQNLNSVIAKPGLNEQVPLKDIAAKATYRVQGYAYNGGGQEIQRVEISLDGDRNWQFCVRQFPKNALRHDKKFWSWVHWYADVDTVRLLGTKGIAVRAFNVNKNTQPENPNWNLTGMMNNCWYTVKPQIQTESSTCEAVISFLHPTGQGIGSSGWMQNSCENQIKETKNQPPEPAKKFSIEEIQKGNNEKQAYIVIKERVYDVTKLLDIHPGGKRALLSQAGKLDPVTTDEFESIHNDSAKKWSQSYLVGGLDDIAKKYLEDQKKKGKEPEDDTLAIRKHSWTEVEFTDRKELSKDTRQYTFKVPDVSKKLGLQTGQHLQIGYHFLDSLVFRSYTPTRPIYLDPETGTFDLVVKTYFPQLINTPPNLGGTISNILDCLRKGQRVEVKGPTGDMLYQGDCKFKIDGQGYMFEYIYLICGGSGITPAYQLIRHVLEQAKTLPKPLPKLCLVYSNTTENDILLRGDLEDLAMYNSGQFKLILALSKPPAGWTDKPGHEAGRVSEAMLRKYDFTTPPKVALLCGPEKMIKDTVIPALKNMGYDEKDMFGF</sequence>
<feature type="region of interest" description="Disordered" evidence="16">
    <location>
        <begin position="1"/>
        <end position="23"/>
    </location>
</feature>
<feature type="domain" description="FAD-binding FR-type" evidence="18">
    <location>
        <begin position="793"/>
        <end position="909"/>
    </location>
</feature>
<evidence type="ECO:0000313" key="20">
    <source>
        <dbReference type="Proteomes" id="UP000326565"/>
    </source>
</evidence>
<evidence type="ECO:0000256" key="5">
    <source>
        <dbReference type="ARBA" id="ARBA00006253"/>
    </source>
</evidence>
<dbReference type="SUPFAM" id="SSF55856">
    <property type="entry name" value="Cytochrome b5-like heme/steroid binding domain"/>
    <property type="match status" value="1"/>
</dbReference>
<dbReference type="SUPFAM" id="SSF81296">
    <property type="entry name" value="E set domains"/>
    <property type="match status" value="1"/>
</dbReference>
<dbReference type="Proteomes" id="UP000326565">
    <property type="component" value="Unassembled WGS sequence"/>
</dbReference>
<organism evidence="19 20">
    <name type="scientific">Aspergillus leporis</name>
    <dbReference type="NCBI Taxonomy" id="41062"/>
    <lineage>
        <taxon>Eukaryota</taxon>
        <taxon>Fungi</taxon>
        <taxon>Dikarya</taxon>
        <taxon>Ascomycota</taxon>
        <taxon>Pezizomycotina</taxon>
        <taxon>Eurotiomycetes</taxon>
        <taxon>Eurotiomycetidae</taxon>
        <taxon>Eurotiales</taxon>
        <taxon>Aspergillaceae</taxon>
        <taxon>Aspergillus</taxon>
        <taxon>Aspergillus subgen. Circumdati</taxon>
    </lineage>
</organism>
<comment type="cofactor">
    <cofactor evidence="1">
        <name>Mo-molybdopterin</name>
        <dbReference type="ChEBI" id="CHEBI:71302"/>
    </cofactor>
</comment>
<dbReference type="InterPro" id="IPR036374">
    <property type="entry name" value="OxRdtase_Mopterin-bd_sf"/>
</dbReference>
<keyword evidence="14" id="KW-0534">Nitrate assimilation</keyword>
<dbReference type="InterPro" id="IPR005066">
    <property type="entry name" value="MoCF_OxRdtse_dimer"/>
</dbReference>
<dbReference type="PRINTS" id="PR00406">
    <property type="entry name" value="CYTB5RDTASE"/>
</dbReference>